<protein>
    <submittedName>
        <fullName evidence="2">Uncharacterized protein</fullName>
    </submittedName>
</protein>
<dbReference type="Proteomes" id="UP000013984">
    <property type="component" value="Unassembled WGS sequence"/>
</dbReference>
<comment type="caution">
    <text evidence="2">The sequence shown here is derived from an EMBL/GenBank/DDBJ whole genome shotgun (WGS) entry which is preliminary data.</text>
</comment>
<feature type="region of interest" description="Disordered" evidence="1">
    <location>
        <begin position="1"/>
        <end position="37"/>
    </location>
</feature>
<accession>R9A493</accession>
<evidence type="ECO:0000313" key="2">
    <source>
        <dbReference type="EMBL" id="EOQ96809.1"/>
    </source>
</evidence>
<dbReference type="STRING" id="1218599.LEP1GSC195_2525"/>
<evidence type="ECO:0000256" key="1">
    <source>
        <dbReference type="SAM" id="MobiDB-lite"/>
    </source>
</evidence>
<name>R9A493_9LEPT</name>
<sequence>MGRESIYPRPDLGGELNPPPNTIALPQPDETGHHHPNSARFFTKKFLVLQNLLAFRDKSFVMIRILFLISKKIFGANNENTIGLTTFVGMSTLPFTGIPSRRRGNSSTRCHR</sequence>
<gene>
    <name evidence="2" type="ORF">LEP1GSC195_2525</name>
</gene>
<organism evidence="2 3">
    <name type="scientific">Leptospira wolbachii serovar Codice str. CDC</name>
    <dbReference type="NCBI Taxonomy" id="1218599"/>
    <lineage>
        <taxon>Bacteria</taxon>
        <taxon>Pseudomonadati</taxon>
        <taxon>Spirochaetota</taxon>
        <taxon>Spirochaetia</taxon>
        <taxon>Leptospirales</taxon>
        <taxon>Leptospiraceae</taxon>
        <taxon>Leptospira</taxon>
    </lineage>
</organism>
<dbReference type="EMBL" id="AOGZ02000014">
    <property type="protein sequence ID" value="EOQ96809.1"/>
    <property type="molecule type" value="Genomic_DNA"/>
</dbReference>
<keyword evidence="3" id="KW-1185">Reference proteome</keyword>
<proteinExistence type="predicted"/>
<evidence type="ECO:0000313" key="3">
    <source>
        <dbReference type="Proteomes" id="UP000013984"/>
    </source>
</evidence>
<reference evidence="2" key="1">
    <citation type="submission" date="2013-04" db="EMBL/GenBank/DDBJ databases">
        <authorList>
            <person name="Harkins D.M."/>
            <person name="Durkin A.S."/>
            <person name="Brinkac L.M."/>
            <person name="Haft D.H."/>
            <person name="Selengut J.D."/>
            <person name="Sanka R."/>
            <person name="DePew J."/>
            <person name="Purushe J."/>
            <person name="Galloway R.L."/>
            <person name="Vinetz J.M."/>
            <person name="Sutton G.G."/>
            <person name="Nierman W.C."/>
            <person name="Fouts D.E."/>
        </authorList>
    </citation>
    <scope>NUCLEOTIDE SEQUENCE [LARGE SCALE GENOMIC DNA]</scope>
    <source>
        <strain evidence="2">CDC</strain>
    </source>
</reference>
<dbReference type="AlphaFoldDB" id="R9A493"/>